<reference evidence="6 7" key="1">
    <citation type="submission" date="2022-03" db="EMBL/GenBank/DDBJ databases">
        <authorList>
            <person name="Macdonald S."/>
            <person name="Ahmed S."/>
            <person name="Newling K."/>
        </authorList>
    </citation>
    <scope>NUCLEOTIDE SEQUENCE [LARGE SCALE GENOMIC DNA]</scope>
</reference>
<dbReference type="InterPro" id="IPR016024">
    <property type="entry name" value="ARM-type_fold"/>
</dbReference>
<dbReference type="Gene3D" id="1.25.40.180">
    <property type="match status" value="1"/>
</dbReference>
<evidence type="ECO:0000256" key="2">
    <source>
        <dbReference type="ARBA" id="ARBA00006856"/>
    </source>
</evidence>
<dbReference type="PANTHER" id="PTHR18034">
    <property type="entry name" value="CELL CYCLE CONTROL PROTEIN CWF22-RELATED"/>
    <property type="match status" value="1"/>
</dbReference>
<dbReference type="GO" id="GO:0005634">
    <property type="term" value="C:nucleus"/>
    <property type="evidence" value="ECO:0007669"/>
    <property type="project" value="UniProtKB-SubCell"/>
</dbReference>
<evidence type="ECO:0000256" key="4">
    <source>
        <dbReference type="ARBA" id="ARBA00023242"/>
    </source>
</evidence>
<gene>
    <name evidence="6" type="ORF">ERUC_LOCUS43853</name>
</gene>
<dbReference type="EMBL" id="CAKOAT010941820">
    <property type="protein sequence ID" value="CAH8391370.1"/>
    <property type="molecule type" value="Genomic_DNA"/>
</dbReference>
<comment type="subcellular location">
    <subcellularLocation>
        <location evidence="1">Nucleus</location>
    </subcellularLocation>
</comment>
<dbReference type="PROSITE" id="PS51366">
    <property type="entry name" value="MI"/>
    <property type="match status" value="1"/>
</dbReference>
<dbReference type="SUPFAM" id="SSF48371">
    <property type="entry name" value="ARM repeat"/>
    <property type="match status" value="1"/>
</dbReference>
<dbReference type="SMART" id="SM00543">
    <property type="entry name" value="MIF4G"/>
    <property type="match status" value="1"/>
</dbReference>
<proteinExistence type="inferred from homology"/>
<dbReference type="Pfam" id="PF02847">
    <property type="entry name" value="MA3"/>
    <property type="match status" value="1"/>
</dbReference>
<protein>
    <recommendedName>
        <fullName evidence="5">MI domain-containing protein</fullName>
    </recommendedName>
</protein>
<dbReference type="InterPro" id="IPR003890">
    <property type="entry name" value="MIF4G-like_typ-3"/>
</dbReference>
<evidence type="ECO:0000313" key="7">
    <source>
        <dbReference type="Proteomes" id="UP001642260"/>
    </source>
</evidence>
<dbReference type="Proteomes" id="UP001642260">
    <property type="component" value="Unassembled WGS sequence"/>
</dbReference>
<accession>A0ABC8M533</accession>
<dbReference type="InterPro" id="IPR003891">
    <property type="entry name" value="Initiation_fac_eIF4g_MI"/>
</dbReference>
<organism evidence="6 7">
    <name type="scientific">Eruca vesicaria subsp. sativa</name>
    <name type="common">Garden rocket</name>
    <name type="synonym">Eruca sativa</name>
    <dbReference type="NCBI Taxonomy" id="29727"/>
    <lineage>
        <taxon>Eukaryota</taxon>
        <taxon>Viridiplantae</taxon>
        <taxon>Streptophyta</taxon>
        <taxon>Embryophyta</taxon>
        <taxon>Tracheophyta</taxon>
        <taxon>Spermatophyta</taxon>
        <taxon>Magnoliopsida</taxon>
        <taxon>eudicotyledons</taxon>
        <taxon>Gunneridae</taxon>
        <taxon>Pentapetalae</taxon>
        <taxon>rosids</taxon>
        <taxon>malvids</taxon>
        <taxon>Brassicales</taxon>
        <taxon>Brassicaceae</taxon>
        <taxon>Brassiceae</taxon>
        <taxon>Eruca</taxon>
    </lineage>
</organism>
<evidence type="ECO:0000313" key="6">
    <source>
        <dbReference type="EMBL" id="CAH8391370.1"/>
    </source>
</evidence>
<dbReference type="PANTHER" id="PTHR18034:SF9">
    <property type="entry name" value="MI DOMAIN-CONTAINING PROTEIN"/>
    <property type="match status" value="1"/>
</dbReference>
<sequence>MEGVYVPAFRRSEKTIDVERDSWDELKRRINALVNKVSAHNLNHVVLELFQENLIRGRGLLCRYCLKSQIASPNLTDVFAALISIINSKFSLIGDLLLRRLVLQIRKAYDRNDKTLLLSVVKFLAHLVNQRVVTESIALEVIEMLLGEPTEESVEVAGVFVRECGALLLELSPRVLSLVFDVFRRIVQEGDLEFRSRCLVESLMAVRRSNFEGYPTVREELDLVDLDEKVTHVISLFDEIDPETSLDVYKADPEFHQNEKKYEKLKKNLLGEEDTEDDDVEDEGTVIHDQTETDLVTLRRTIYQTIMSSLNFEEAGHKLLKIRLEPGQEMELCVMILECCGEEKTYRSLYGHLAHRFCLRSKIYRECFENLFVQQYAIVHRLETNKLNNVAMFFAHVLASDALPWRVLANVSLTEEDTTSSSRIFLKILFQELCEQMGLRDLNEKFQDPTMEETFESIFPKDHPKNMRFSINFFTSIGLRDVTEKLRQLLSKRQNPELKDEREKKLNRRRG</sequence>
<dbReference type="InterPro" id="IPR050781">
    <property type="entry name" value="CWC22_splicing_factor"/>
</dbReference>
<name>A0ABC8M533_ERUVS</name>
<dbReference type="Pfam" id="PF02854">
    <property type="entry name" value="MIF4G"/>
    <property type="match status" value="1"/>
</dbReference>
<dbReference type="AlphaFoldDB" id="A0ABC8M533"/>
<comment type="similarity">
    <text evidence="2">Belongs to the CWC22 family.</text>
</comment>
<feature type="domain" description="MI" evidence="5">
    <location>
        <begin position="297"/>
        <end position="413"/>
    </location>
</feature>
<evidence type="ECO:0000259" key="5">
    <source>
        <dbReference type="PROSITE" id="PS51366"/>
    </source>
</evidence>
<keyword evidence="7" id="KW-1185">Reference proteome</keyword>
<comment type="caution">
    <text evidence="6">The sequence shown here is derived from an EMBL/GenBank/DDBJ whole genome shotgun (WGS) entry which is preliminary data.</text>
</comment>
<evidence type="ECO:0000256" key="3">
    <source>
        <dbReference type="ARBA" id="ARBA00022845"/>
    </source>
</evidence>
<dbReference type="SMART" id="SM00544">
    <property type="entry name" value="MA3"/>
    <property type="match status" value="1"/>
</dbReference>
<evidence type="ECO:0000256" key="1">
    <source>
        <dbReference type="ARBA" id="ARBA00004123"/>
    </source>
</evidence>
<dbReference type="GO" id="GO:0006417">
    <property type="term" value="P:regulation of translation"/>
    <property type="evidence" value="ECO:0007669"/>
    <property type="project" value="UniProtKB-KW"/>
</dbReference>
<keyword evidence="3" id="KW-0810">Translation regulation</keyword>
<keyword evidence="4" id="KW-0539">Nucleus</keyword>